<sequence length="25" mass="2808">RVWRCLILTTLSALTMNLGTMKGTK</sequence>
<evidence type="ECO:0000313" key="2">
    <source>
        <dbReference type="Proteomes" id="UP000242664"/>
    </source>
</evidence>
<accession>A0ABM9WTI8</accession>
<dbReference type="EMBL" id="DS267832">
    <property type="protein sequence ID" value="EDN56571.1"/>
    <property type="molecule type" value="Genomic_DNA"/>
</dbReference>
<proteinExistence type="predicted"/>
<feature type="non-terminal residue" evidence="1">
    <location>
        <position position="1"/>
    </location>
</feature>
<name>A0ABM9WTI8_VIBAE</name>
<organism evidence="1 2">
    <name type="scientific">Vibrio antiquarius (strain Ex25)</name>
    <dbReference type="NCBI Taxonomy" id="150340"/>
    <lineage>
        <taxon>Bacteria</taxon>
        <taxon>Pseudomonadati</taxon>
        <taxon>Pseudomonadota</taxon>
        <taxon>Gammaproteobacteria</taxon>
        <taxon>Vibrionales</taxon>
        <taxon>Vibrionaceae</taxon>
        <taxon>Vibrio</taxon>
        <taxon>Vibrio diabolicus subgroup</taxon>
    </lineage>
</organism>
<gene>
    <name evidence="1" type="ORF">VEx25_0239</name>
</gene>
<dbReference type="Proteomes" id="UP000242664">
    <property type="component" value="Unassembled WGS sequence"/>
</dbReference>
<protein>
    <submittedName>
        <fullName evidence="1">Uncharacterized protein</fullName>
    </submittedName>
</protein>
<evidence type="ECO:0000313" key="1">
    <source>
        <dbReference type="EMBL" id="EDN56571.1"/>
    </source>
</evidence>
<reference evidence="2" key="1">
    <citation type="submission" date="2006-10" db="EMBL/GenBank/DDBJ databases">
        <authorList>
            <person name="Heidelberg J."/>
            <person name="Sebastian Y."/>
        </authorList>
    </citation>
    <scope>NUCLEOTIDE SEQUENCE [LARGE SCALE GENOMIC DNA]</scope>
    <source>
        <strain evidence="2">EX25</strain>
    </source>
</reference>
<keyword evidence="2" id="KW-1185">Reference proteome</keyword>